<dbReference type="EMBL" id="JADNRY010000292">
    <property type="protein sequence ID" value="KAF9059582.1"/>
    <property type="molecule type" value="Genomic_DNA"/>
</dbReference>
<dbReference type="OrthoDB" id="2269034at2759"/>
<evidence type="ECO:0000313" key="2">
    <source>
        <dbReference type="Proteomes" id="UP000772434"/>
    </source>
</evidence>
<name>A0A9P5TYR0_9AGAR</name>
<comment type="caution">
    <text evidence="1">The sequence shown here is derived from an EMBL/GenBank/DDBJ whole genome shotgun (WGS) entry which is preliminary data.</text>
</comment>
<dbReference type="Gene3D" id="1.20.1280.50">
    <property type="match status" value="1"/>
</dbReference>
<sequence>MGIRSLVKSSIFPPKHTTLIETFHAPIWKIPNELALVIFQELCYNEDDNTTLAKGQPTPWPLRLSAVCSNWRCIMLDDTTLWSTISVAFTKAGKKTQWSCYPYLSRTIKNNIDNLFTIATFGPFQKDYPPPSLSGSYNLETCETVSNLQVVPMPILHKVWLGWPWV</sequence>
<proteinExistence type="predicted"/>
<protein>
    <recommendedName>
        <fullName evidence="3">F-box domain-containing protein</fullName>
    </recommendedName>
</protein>
<organism evidence="1 2">
    <name type="scientific">Rhodocollybia butyracea</name>
    <dbReference type="NCBI Taxonomy" id="206335"/>
    <lineage>
        <taxon>Eukaryota</taxon>
        <taxon>Fungi</taxon>
        <taxon>Dikarya</taxon>
        <taxon>Basidiomycota</taxon>
        <taxon>Agaricomycotina</taxon>
        <taxon>Agaricomycetes</taxon>
        <taxon>Agaricomycetidae</taxon>
        <taxon>Agaricales</taxon>
        <taxon>Marasmiineae</taxon>
        <taxon>Omphalotaceae</taxon>
        <taxon>Rhodocollybia</taxon>
    </lineage>
</organism>
<evidence type="ECO:0000313" key="1">
    <source>
        <dbReference type="EMBL" id="KAF9059582.1"/>
    </source>
</evidence>
<dbReference type="AlphaFoldDB" id="A0A9P5TYR0"/>
<gene>
    <name evidence="1" type="ORF">BDP27DRAFT_1371351</name>
</gene>
<evidence type="ECO:0008006" key="3">
    <source>
        <dbReference type="Google" id="ProtNLM"/>
    </source>
</evidence>
<dbReference type="Proteomes" id="UP000772434">
    <property type="component" value="Unassembled WGS sequence"/>
</dbReference>
<keyword evidence="2" id="KW-1185">Reference proteome</keyword>
<reference evidence="1" key="1">
    <citation type="submission" date="2020-11" db="EMBL/GenBank/DDBJ databases">
        <authorList>
            <consortium name="DOE Joint Genome Institute"/>
            <person name="Ahrendt S."/>
            <person name="Riley R."/>
            <person name="Andreopoulos W."/>
            <person name="Labutti K."/>
            <person name="Pangilinan J."/>
            <person name="Ruiz-Duenas F.J."/>
            <person name="Barrasa J.M."/>
            <person name="Sanchez-Garcia M."/>
            <person name="Camarero S."/>
            <person name="Miyauchi S."/>
            <person name="Serrano A."/>
            <person name="Linde D."/>
            <person name="Babiker R."/>
            <person name="Drula E."/>
            <person name="Ayuso-Fernandez I."/>
            <person name="Pacheco R."/>
            <person name="Padilla G."/>
            <person name="Ferreira P."/>
            <person name="Barriuso J."/>
            <person name="Kellner H."/>
            <person name="Castanera R."/>
            <person name="Alfaro M."/>
            <person name="Ramirez L."/>
            <person name="Pisabarro A.G."/>
            <person name="Kuo A."/>
            <person name="Tritt A."/>
            <person name="Lipzen A."/>
            <person name="He G."/>
            <person name="Yan M."/>
            <person name="Ng V."/>
            <person name="Cullen D."/>
            <person name="Martin F."/>
            <person name="Rosso M.-N."/>
            <person name="Henrissat B."/>
            <person name="Hibbett D."/>
            <person name="Martinez A.T."/>
            <person name="Grigoriev I.V."/>
        </authorList>
    </citation>
    <scope>NUCLEOTIDE SEQUENCE</scope>
    <source>
        <strain evidence="1">AH 40177</strain>
    </source>
</reference>
<accession>A0A9P5TYR0</accession>